<feature type="compositionally biased region" description="Low complexity" evidence="1">
    <location>
        <begin position="52"/>
        <end position="66"/>
    </location>
</feature>
<evidence type="ECO:0000313" key="3">
    <source>
        <dbReference type="EMBL" id="MBB4939870.1"/>
    </source>
</evidence>
<feature type="region of interest" description="Disordered" evidence="1">
    <location>
        <begin position="32"/>
        <end position="66"/>
    </location>
</feature>
<feature type="chain" id="PRO_5039095242" evidence="2">
    <location>
        <begin position="21"/>
        <end position="66"/>
    </location>
</feature>
<dbReference type="EMBL" id="JACHJU010000001">
    <property type="protein sequence ID" value="MBB4939870.1"/>
    <property type="molecule type" value="Genomic_DNA"/>
</dbReference>
<reference evidence="3 4" key="1">
    <citation type="submission" date="2020-08" db="EMBL/GenBank/DDBJ databases">
        <title>Sequencing the genomes of 1000 actinobacteria strains.</title>
        <authorList>
            <person name="Klenk H.-P."/>
        </authorList>
    </citation>
    <scope>NUCLEOTIDE SEQUENCE [LARGE SCALE GENOMIC DNA]</scope>
    <source>
        <strain evidence="3 4">DSM 43023</strain>
    </source>
</reference>
<accession>A0A7W7WB48</accession>
<keyword evidence="4" id="KW-1185">Reference proteome</keyword>
<protein>
    <submittedName>
        <fullName evidence="3">Uncharacterized protein</fullName>
    </submittedName>
</protein>
<proteinExistence type="predicted"/>
<dbReference type="Proteomes" id="UP000534286">
    <property type="component" value="Unassembled WGS sequence"/>
</dbReference>
<name>A0A7W7WB48_9ACTN</name>
<evidence type="ECO:0000256" key="2">
    <source>
        <dbReference type="SAM" id="SignalP"/>
    </source>
</evidence>
<organism evidence="3 4">
    <name type="scientific">Streptosporangium album</name>
    <dbReference type="NCBI Taxonomy" id="47479"/>
    <lineage>
        <taxon>Bacteria</taxon>
        <taxon>Bacillati</taxon>
        <taxon>Actinomycetota</taxon>
        <taxon>Actinomycetes</taxon>
        <taxon>Streptosporangiales</taxon>
        <taxon>Streptosporangiaceae</taxon>
        <taxon>Streptosporangium</taxon>
    </lineage>
</organism>
<comment type="caution">
    <text evidence="3">The sequence shown here is derived from an EMBL/GenBank/DDBJ whole genome shotgun (WGS) entry which is preliminary data.</text>
</comment>
<gene>
    <name evidence="3" type="ORF">FHR32_004175</name>
</gene>
<sequence>MIWFLLALTALAVLAPLVGADTRDSRDWRSVESLTEPGRIRTSDSRVPASVAPGRAAAHRPASAAC</sequence>
<evidence type="ECO:0000313" key="4">
    <source>
        <dbReference type="Proteomes" id="UP000534286"/>
    </source>
</evidence>
<feature type="signal peptide" evidence="2">
    <location>
        <begin position="1"/>
        <end position="20"/>
    </location>
</feature>
<evidence type="ECO:0000256" key="1">
    <source>
        <dbReference type="SAM" id="MobiDB-lite"/>
    </source>
</evidence>
<dbReference type="AlphaFoldDB" id="A0A7W7WB48"/>
<keyword evidence="2" id="KW-0732">Signal</keyword>